<dbReference type="VEuPathDB" id="FungiDB:H310_01633"/>
<evidence type="ECO:0000313" key="1">
    <source>
        <dbReference type="EMBL" id="ETW09228.1"/>
    </source>
</evidence>
<accession>A0A024UU82</accession>
<dbReference type="GeneID" id="20078683"/>
<dbReference type="RefSeq" id="XP_008863033.1">
    <property type="nucleotide sequence ID" value="XM_008864811.1"/>
</dbReference>
<proteinExistence type="predicted"/>
<reference evidence="1" key="1">
    <citation type="submission" date="2013-12" db="EMBL/GenBank/DDBJ databases">
        <title>The Genome Sequence of Aphanomyces invadans NJM9701.</title>
        <authorList>
            <consortium name="The Broad Institute Genomics Platform"/>
            <person name="Russ C."/>
            <person name="Tyler B."/>
            <person name="van West P."/>
            <person name="Dieguez-Uribeondo J."/>
            <person name="Young S.K."/>
            <person name="Zeng Q."/>
            <person name="Gargeya S."/>
            <person name="Fitzgerald M."/>
            <person name="Abouelleil A."/>
            <person name="Alvarado L."/>
            <person name="Chapman S.B."/>
            <person name="Gainer-Dewar J."/>
            <person name="Goldberg J."/>
            <person name="Griggs A."/>
            <person name="Gujja S."/>
            <person name="Hansen M."/>
            <person name="Howarth C."/>
            <person name="Imamovic A."/>
            <person name="Ireland A."/>
            <person name="Larimer J."/>
            <person name="McCowan C."/>
            <person name="Murphy C."/>
            <person name="Pearson M."/>
            <person name="Poon T.W."/>
            <person name="Priest M."/>
            <person name="Roberts A."/>
            <person name="Saif S."/>
            <person name="Shea T."/>
            <person name="Sykes S."/>
            <person name="Wortman J."/>
            <person name="Nusbaum C."/>
            <person name="Birren B."/>
        </authorList>
    </citation>
    <scope>NUCLEOTIDE SEQUENCE [LARGE SCALE GENOMIC DNA]</scope>
    <source>
        <strain evidence="1">NJM9701</strain>
    </source>
</reference>
<sequence length="38" mass="4718">MHENIRESILEHLEKYRSLDESIDMQVQRFKIKKLMQT</sequence>
<protein>
    <submittedName>
        <fullName evidence="1">Uncharacterized protein</fullName>
    </submittedName>
</protein>
<gene>
    <name evidence="1" type="ORF">H310_01633</name>
</gene>
<name>A0A024UU82_9STRA</name>
<dbReference type="AlphaFoldDB" id="A0A024UU82"/>
<organism evidence="1">
    <name type="scientific">Aphanomyces invadans</name>
    <dbReference type="NCBI Taxonomy" id="157072"/>
    <lineage>
        <taxon>Eukaryota</taxon>
        <taxon>Sar</taxon>
        <taxon>Stramenopiles</taxon>
        <taxon>Oomycota</taxon>
        <taxon>Saprolegniomycetes</taxon>
        <taxon>Saprolegniales</taxon>
        <taxon>Verrucalvaceae</taxon>
        <taxon>Aphanomyces</taxon>
    </lineage>
</organism>
<dbReference type="EMBL" id="KI913953">
    <property type="protein sequence ID" value="ETW09228.1"/>
    <property type="molecule type" value="Genomic_DNA"/>
</dbReference>